<organism evidence="7 8">
    <name type="scientific">Meloidogyne incognita</name>
    <name type="common">Southern root-knot nematode worm</name>
    <name type="synonym">Oxyuris incognita</name>
    <dbReference type="NCBI Taxonomy" id="6306"/>
    <lineage>
        <taxon>Eukaryota</taxon>
        <taxon>Metazoa</taxon>
        <taxon>Ecdysozoa</taxon>
        <taxon>Nematoda</taxon>
        <taxon>Chromadorea</taxon>
        <taxon>Rhabditida</taxon>
        <taxon>Tylenchina</taxon>
        <taxon>Tylenchomorpha</taxon>
        <taxon>Tylenchoidea</taxon>
        <taxon>Meloidogynidae</taxon>
        <taxon>Meloidogyninae</taxon>
        <taxon>Meloidogyne</taxon>
        <taxon>Meloidogyne incognita group</taxon>
    </lineage>
</organism>
<comment type="similarity">
    <text evidence="2">Belongs to the SNU66/SART1 family.</text>
</comment>
<feature type="compositionally biased region" description="Acidic residues" evidence="6">
    <location>
        <begin position="639"/>
        <end position="649"/>
    </location>
</feature>
<sequence>MPSKHEKNRKRDLDADTSIEEDREESRRHRRSRSRSPKKSKRRKEDDSSPSKNEESMSIEETNKLRAKLGLAPLDLDDKTNTEPVEKEDGSGEKVFTEDGVEIVHKPSRNWSEEKRQKELKEKLENKKRQRDLHSKVLKSKNLAEEEDEEIENTKKWIERSRRIEEEMKKAKEKEKELEEMDESFGIGALLREEQLKKQKKRGGNVETEPSSGGLIVGHSVQDFQEGRETILVLEDKSLLLDGEDADEEILINPNMVENERTKLNVERRKKKATHYQAYEEEEIDEFGQIKRKEILDKYNEGMDGENKKKETFRLDETGHYDLDKEAKEAEAKRKLMMVNKKFESLGETKYTLANEFYTEEEVIQFRRLKKKKTSKNSRKKALKTAELEPLEETEEEKKIREEKLAARRREQQESGEEGGGKSFRDTMKESSNNGSSKVSRSVVMEEGEIVESKKEIKQSKDSIAMPPPDQTKWKKPKVNVDVKMLDIFAEKIKKREEDEDDEEEFLPTNVAPIQIEDDDASEELNAILAKARLLKNSEKMVKKEVIYFASDSSNDEDMEEQKNSTAIIFDATSEKYKAIGGGGYGNDQQINKKVVKTEIEEEMEIGSEIASSSLKKEFLKRRRTDSGSSQEFERMDEERDGDGSDSDEEKYSATKNYSNILGEEKDVTKGVAAMLKLAGQKGYLESSNKKRHGEGSLKHLESKRYSKVEQGRYDIEDKTMRKLERMGTTGTGPTRPFPEKTDYTPKIEINYSDKSGRVLEPKEAFRVLSWKFHGKGPGKKQGEKHKMKVDKREKLKKMNSQDTPLGTLNKQLKKQEQLSSAYLLLSGRGDAAPLQKE</sequence>
<feature type="compositionally biased region" description="Basic and acidic residues" evidence="6">
    <location>
        <begin position="451"/>
        <end position="461"/>
    </location>
</feature>
<comment type="subcellular location">
    <subcellularLocation>
        <location evidence="1">Nucleus</location>
    </subcellularLocation>
</comment>
<feature type="region of interest" description="Disordered" evidence="6">
    <location>
        <begin position="683"/>
        <end position="746"/>
    </location>
</feature>
<reference evidence="8" key="1">
    <citation type="submission" date="2022-11" db="UniProtKB">
        <authorList>
            <consortium name="WormBaseParasite"/>
        </authorList>
    </citation>
    <scope>IDENTIFICATION</scope>
</reference>
<keyword evidence="4" id="KW-0508">mRNA splicing</keyword>
<feature type="compositionally biased region" description="Basic and acidic residues" evidence="6">
    <location>
        <begin position="694"/>
        <end position="726"/>
    </location>
</feature>
<feature type="compositionally biased region" description="Polar residues" evidence="6">
    <location>
        <begin position="799"/>
        <end position="811"/>
    </location>
</feature>
<dbReference type="GO" id="GO:0046540">
    <property type="term" value="C:U4/U6 x U5 tri-snRNP complex"/>
    <property type="evidence" value="ECO:0007669"/>
    <property type="project" value="InterPro"/>
</dbReference>
<feature type="compositionally biased region" description="Basic and acidic residues" evidence="6">
    <location>
        <begin position="76"/>
        <end position="135"/>
    </location>
</feature>
<feature type="compositionally biased region" description="Basic residues" evidence="6">
    <location>
        <begin position="369"/>
        <end position="383"/>
    </location>
</feature>
<feature type="region of interest" description="Disordered" evidence="6">
    <location>
        <begin position="617"/>
        <end position="664"/>
    </location>
</feature>
<dbReference type="Pfam" id="PF19252">
    <property type="entry name" value="HIND"/>
    <property type="match status" value="1"/>
</dbReference>
<dbReference type="PANTHER" id="PTHR14152:SF5">
    <property type="entry name" value="U4_U6.U5 TRI-SNRNP-ASSOCIATED PROTEIN 1"/>
    <property type="match status" value="1"/>
</dbReference>
<feature type="region of interest" description="Disordered" evidence="6">
    <location>
        <begin position="1"/>
        <end position="152"/>
    </location>
</feature>
<keyword evidence="7" id="KW-1185">Reference proteome</keyword>
<dbReference type="WBParaSite" id="Minc3s00033g01986">
    <property type="protein sequence ID" value="Minc3s00033g01986"/>
    <property type="gene ID" value="Minc3s00033g01986"/>
</dbReference>
<evidence type="ECO:0000256" key="4">
    <source>
        <dbReference type="ARBA" id="ARBA00023187"/>
    </source>
</evidence>
<feature type="compositionally biased region" description="Low complexity" evidence="6">
    <location>
        <begin position="431"/>
        <end position="443"/>
    </location>
</feature>
<keyword evidence="5" id="KW-0539">Nucleus</keyword>
<evidence type="ECO:0000313" key="8">
    <source>
        <dbReference type="WBParaSite" id="Minc3s00033g01986"/>
    </source>
</evidence>
<dbReference type="GO" id="GO:0045292">
    <property type="term" value="P:mRNA cis splicing, via spliceosome"/>
    <property type="evidence" value="ECO:0007669"/>
    <property type="project" value="TreeGrafter"/>
</dbReference>
<dbReference type="GO" id="GO:0000481">
    <property type="term" value="P:maturation of 5S rRNA"/>
    <property type="evidence" value="ECO:0007669"/>
    <property type="project" value="TreeGrafter"/>
</dbReference>
<feature type="compositionally biased region" description="Basic and acidic residues" evidence="6">
    <location>
        <begin position="396"/>
        <end position="429"/>
    </location>
</feature>
<dbReference type="PANTHER" id="PTHR14152">
    <property type="entry name" value="SQUAMOUS CELL CARCINOMA ANTIGEN RECOGNISED BY CYTOTOXIC T LYMPHOCYTES"/>
    <property type="match status" value="1"/>
</dbReference>
<dbReference type="Proteomes" id="UP000887563">
    <property type="component" value="Unplaced"/>
</dbReference>
<dbReference type="AlphaFoldDB" id="A0A914KMU4"/>
<evidence type="ECO:0000256" key="6">
    <source>
        <dbReference type="SAM" id="MobiDB-lite"/>
    </source>
</evidence>
<proteinExistence type="inferred from homology"/>
<evidence type="ECO:0000256" key="5">
    <source>
        <dbReference type="ARBA" id="ARBA00023242"/>
    </source>
</evidence>
<dbReference type="InterPro" id="IPR045347">
    <property type="entry name" value="HIND"/>
</dbReference>
<evidence type="ECO:0000256" key="1">
    <source>
        <dbReference type="ARBA" id="ARBA00004123"/>
    </source>
</evidence>
<keyword evidence="3" id="KW-0507">mRNA processing</keyword>
<feature type="compositionally biased region" description="Basic residues" evidence="6">
    <location>
        <begin position="28"/>
        <end position="42"/>
    </location>
</feature>
<dbReference type="Pfam" id="PF03343">
    <property type="entry name" value="SART-1"/>
    <property type="match status" value="1"/>
</dbReference>
<dbReference type="InterPro" id="IPR005011">
    <property type="entry name" value="SNU66/SART1"/>
</dbReference>
<feature type="compositionally biased region" description="Basic and acidic residues" evidence="6">
    <location>
        <begin position="43"/>
        <end position="55"/>
    </location>
</feature>
<feature type="compositionally biased region" description="Basic residues" evidence="6">
    <location>
        <begin position="773"/>
        <end position="798"/>
    </location>
</feature>
<feature type="region of interest" description="Disordered" evidence="6">
    <location>
        <begin position="772"/>
        <end position="811"/>
    </location>
</feature>
<evidence type="ECO:0000256" key="2">
    <source>
        <dbReference type="ARBA" id="ARBA00006076"/>
    </source>
</evidence>
<feature type="region of interest" description="Disordered" evidence="6">
    <location>
        <begin position="196"/>
        <end position="220"/>
    </location>
</feature>
<feature type="region of interest" description="Disordered" evidence="6">
    <location>
        <begin position="369"/>
        <end position="477"/>
    </location>
</feature>
<protein>
    <submittedName>
        <fullName evidence="8">U4/U6.U5 tri-snRNP-associated protein 1</fullName>
    </submittedName>
</protein>
<evidence type="ECO:0000313" key="7">
    <source>
        <dbReference type="Proteomes" id="UP000887563"/>
    </source>
</evidence>
<evidence type="ECO:0000256" key="3">
    <source>
        <dbReference type="ARBA" id="ARBA00022664"/>
    </source>
</evidence>
<name>A0A914KMU4_MELIC</name>
<accession>A0A914KMU4</accession>